<keyword evidence="1" id="KW-0472">Membrane</keyword>
<reference evidence="2 3" key="1">
    <citation type="journal article" date="2001" name="J. Bacteriol.">
        <title>Genome sequence and comparative analysis of the solvent-producing bacterium Clostridium acetobutylicum.</title>
        <authorList>
            <person name="Nolling J."/>
            <person name="Breton G."/>
            <person name="Omelchenko M.V."/>
            <person name="Makarova K.S."/>
            <person name="Zeng Q."/>
            <person name="Gibson R."/>
            <person name="Lee H.M."/>
            <person name="Dubois J."/>
            <person name="Qiu D."/>
            <person name="Hitti J."/>
            <person name="Wolf Y.I."/>
            <person name="Tatusov R.L."/>
            <person name="Sabathe F."/>
            <person name="Doucette-Stamm L."/>
            <person name="Soucaille P."/>
            <person name="Daly M.J."/>
            <person name="Bennett G.N."/>
            <person name="Koonin E.V."/>
            <person name="Smith D.R."/>
        </authorList>
    </citation>
    <scope>NUCLEOTIDE SEQUENCE [LARGE SCALE GENOMIC DNA]</scope>
    <source>
        <strain evidence="3">ATCC 824 / DSM 792 / JCM 1419 / LMG 5710 / VKM B-1787</strain>
    </source>
</reference>
<feature type="transmembrane region" description="Helical" evidence="1">
    <location>
        <begin position="245"/>
        <end position="264"/>
    </location>
</feature>
<accession>Q97HN2</accession>
<dbReference type="OrthoDB" id="1937267at2"/>
<dbReference type="GeneID" id="44998467"/>
<evidence type="ECO:0000313" key="2">
    <source>
        <dbReference type="EMBL" id="AAK79938.1"/>
    </source>
</evidence>
<feature type="transmembrane region" description="Helical" evidence="1">
    <location>
        <begin position="98"/>
        <end position="122"/>
    </location>
</feature>
<sequence>MIYVLNTMFLICSFIAAYYIRYFIKFKFNSRYKKAKGSNLVIKHKTYNLIKLFNRKLIEDKLIKSGNPFKLNFKTYIFVKFVTSTIAAIASLQYIGLSFIGCLFGITASILGFFLVDILNYLSNKDDKNKIRLDLADVYDLITIQTIAGVSIGHALLEVNTVCKSKRLKKSLIRLAAKINLSKNIEKALDEFNQEYDMHEIDAFVAVIKESITSGVSEEALDDQSSALKTINSFYTASETEKIDIHVLIISMLLLGGIICTIYYCIGSDLMQSAHGIFS</sequence>
<dbReference type="KEGG" id="cac:CA_C1978"/>
<keyword evidence="3" id="KW-1185">Reference proteome</keyword>
<dbReference type="PATRIC" id="fig|272562.8.peg.2185"/>
<evidence type="ECO:0000313" key="3">
    <source>
        <dbReference type="Proteomes" id="UP000000814"/>
    </source>
</evidence>
<dbReference type="Proteomes" id="UP000000814">
    <property type="component" value="Chromosome"/>
</dbReference>
<name>Q97HN2_CLOAB</name>
<dbReference type="STRING" id="272562.CA_C1978"/>
<protein>
    <submittedName>
        <fullName evidence="2">Predicted membrane protein</fullName>
    </submittedName>
</protein>
<keyword evidence="1" id="KW-0812">Transmembrane</keyword>
<feature type="transmembrane region" description="Helical" evidence="1">
    <location>
        <begin position="6"/>
        <end position="24"/>
    </location>
</feature>
<evidence type="ECO:0000256" key="1">
    <source>
        <dbReference type="SAM" id="Phobius"/>
    </source>
</evidence>
<organism evidence="2 3">
    <name type="scientific">Clostridium acetobutylicum (strain ATCC 824 / DSM 792 / JCM 1419 / IAM 19013 / LMG 5710 / NBRC 13948 / NRRL B-527 / VKM B-1787 / 2291 / W)</name>
    <dbReference type="NCBI Taxonomy" id="272562"/>
    <lineage>
        <taxon>Bacteria</taxon>
        <taxon>Bacillati</taxon>
        <taxon>Bacillota</taxon>
        <taxon>Clostridia</taxon>
        <taxon>Eubacteriales</taxon>
        <taxon>Clostridiaceae</taxon>
        <taxon>Clostridium</taxon>
    </lineage>
</organism>
<dbReference type="AlphaFoldDB" id="Q97HN2"/>
<keyword evidence="1" id="KW-1133">Transmembrane helix</keyword>
<dbReference type="eggNOG" id="COG2064">
    <property type="taxonomic scope" value="Bacteria"/>
</dbReference>
<gene>
    <name evidence="2" type="ordered locus">CA_C1978</name>
</gene>
<dbReference type="EMBL" id="AE001437">
    <property type="protein sequence ID" value="AAK79938.1"/>
    <property type="molecule type" value="Genomic_DNA"/>
</dbReference>
<dbReference type="HOGENOM" id="CLU_996375_0_0_9"/>
<dbReference type="RefSeq" id="WP_010965279.1">
    <property type="nucleotide sequence ID" value="NC_003030.1"/>
</dbReference>
<feature type="transmembrane region" description="Helical" evidence="1">
    <location>
        <begin position="71"/>
        <end position="92"/>
    </location>
</feature>
<dbReference type="PIR" id="G97143">
    <property type="entry name" value="G97143"/>
</dbReference>
<proteinExistence type="predicted"/>